<sequence>MALANVRAGLTCSICTNIYTDPVTLTCGHSFCQECIKVTWDKCEENEYFCPECRHRFWNRPEPKRNMRLYNIAASFHSTPAECTGSKIPCTYCISHPVPAAKTCLLCEASLCEDHLRVHSKSAEHVLTEPTTSIGNRKCSVHKKVLRYYCCEDAACICVSCSLAGEHRGHKVETLTEASEKKKKKLRNILKKLTSQRVEAEKRVQSLEEHRRQVRGKSAGVTERVTALIRDIREQLEALEKRLLSEISRQEEQVSLRVSDLIRQLEIKKEELSRKMGDIEELCDMTDPLTVLQGRESDRADYCGGQKQTDFSHVNNDEEGDVTSTPPRVEEGDGDDHIEENKDEEDDGQDNMDKVQEPNSYSLVIGHENYYQQDEGRGILDTDIYDVNFTEEDVALILMIFQNGLANILHGIKTQCCALELSDAVFCLNVSPNISLNLTTASNDVAISGDLKTISWSDLNQGLPETAERFEYPQVLSTESFSFGRHFWEVEGSESGAWRLGMAYGSAERRGKFSMMGDNNKSWALRKWDDEYVILHDNTIIYLMQKPSCNRLGLYLNCEAGRLSFYELCDPIRHLHTFTATFTEPLHVGICSSENTWILVMAAALLRTELTCPICMDIYTDPVTLTCGHNYCRLCITRTWDNQEEREYSCPECRHKFRVRPKLERNQKLCTIAESFQSDHDETLIACTYCITSFEPAIKTCLLCEASLCDTHLMVHSKSSEHILKEPTSCFKNKKCTIHEEILKYYCCEDLAFICVSCRLVGGHRGHQVETLNKASEKKKEKWRNILQKLTSQREEAEKRVQSLEELRRQEQEKTSSLIKQISCLIRDTVEQLEALEKRVLSEISRQEEQVSLRVSDLIQQLEIKKEELSRKMGDIEELCDMTDPLTVLQEQESDRADYCDAEEEEDDEDLDRDYKEIHAKADVDMGLILRKVQAQISDIMSGVRNIYEVEDVALAADVTLDISSSAENIVITDDFKTAYYSEIKPLYQQNKFHDSQVLSTKGFSSGRHFWEVVVSEFGGWCVGMAYPSINRFSGSAFIACNTLWCLWKLNDSFLVNHINNKIHHPAGALSQPIIYSVKDTSKTIQLHHHPLCQRIRIYLDYEAGQLSFYEVCDVVRHIYTFSTTFTEPLHAALRVWDNSWVKIIT</sequence>
<dbReference type="Ensembl" id="ENSLLET00000039297.1">
    <property type="protein sequence ID" value="ENSLLEP00000037837.1"/>
    <property type="gene ID" value="ENSLLEG00000023968.1"/>
</dbReference>
<organism evidence="13 14">
    <name type="scientific">Leptobrachium leishanense</name>
    <name type="common">Leishan spiny toad</name>
    <dbReference type="NCBI Taxonomy" id="445787"/>
    <lineage>
        <taxon>Eukaryota</taxon>
        <taxon>Metazoa</taxon>
        <taxon>Chordata</taxon>
        <taxon>Craniata</taxon>
        <taxon>Vertebrata</taxon>
        <taxon>Euteleostomi</taxon>
        <taxon>Amphibia</taxon>
        <taxon>Batrachia</taxon>
        <taxon>Anura</taxon>
        <taxon>Pelobatoidea</taxon>
        <taxon>Megophryidae</taxon>
        <taxon>Leptobrachium</taxon>
    </lineage>
</organism>
<dbReference type="SMART" id="SM00589">
    <property type="entry name" value="PRY"/>
    <property type="match status" value="2"/>
</dbReference>
<dbReference type="InterPro" id="IPR001870">
    <property type="entry name" value="B30.2/SPRY"/>
</dbReference>
<dbReference type="Gene3D" id="2.60.120.920">
    <property type="match status" value="2"/>
</dbReference>
<dbReference type="GeneTree" id="ENSGT01030000234583"/>
<feature type="domain" description="RING-type" evidence="10">
    <location>
        <begin position="12"/>
        <end position="54"/>
    </location>
</feature>
<evidence type="ECO:0000256" key="2">
    <source>
        <dbReference type="ARBA" id="ARBA00022723"/>
    </source>
</evidence>
<evidence type="ECO:0000256" key="1">
    <source>
        <dbReference type="ARBA" id="ARBA00022588"/>
    </source>
</evidence>
<evidence type="ECO:0000256" key="5">
    <source>
        <dbReference type="ARBA" id="ARBA00022859"/>
    </source>
</evidence>
<dbReference type="Gene3D" id="3.30.40.10">
    <property type="entry name" value="Zinc/RING finger domain, C3HC4 (zinc finger)"/>
    <property type="match status" value="2"/>
</dbReference>
<dbReference type="InterPro" id="IPR043136">
    <property type="entry name" value="B30.2/SPRY_sf"/>
</dbReference>
<keyword evidence="14" id="KW-1185">Reference proteome</keyword>
<dbReference type="Proteomes" id="UP000694569">
    <property type="component" value="Unplaced"/>
</dbReference>
<dbReference type="OrthoDB" id="6105938at2759"/>
<proteinExistence type="predicted"/>
<dbReference type="GO" id="GO:0045087">
    <property type="term" value="P:innate immune response"/>
    <property type="evidence" value="ECO:0007669"/>
    <property type="project" value="UniProtKB-KW"/>
</dbReference>
<evidence type="ECO:0000256" key="7">
    <source>
        <dbReference type="PROSITE-ProRule" id="PRU00024"/>
    </source>
</evidence>
<evidence type="ECO:0000259" key="10">
    <source>
        <dbReference type="PROSITE" id="PS50089"/>
    </source>
</evidence>
<dbReference type="CDD" id="cd16597">
    <property type="entry name" value="RING-HC_TRIM25_C-IV"/>
    <property type="match status" value="1"/>
</dbReference>
<dbReference type="InterPro" id="IPR017907">
    <property type="entry name" value="Znf_RING_CS"/>
</dbReference>
<feature type="coiled-coil region" evidence="8">
    <location>
        <begin position="172"/>
        <end position="282"/>
    </location>
</feature>
<dbReference type="InterPro" id="IPR013320">
    <property type="entry name" value="ConA-like_dom_sf"/>
</dbReference>
<feature type="coiled-coil region" evidence="8">
    <location>
        <begin position="773"/>
        <end position="879"/>
    </location>
</feature>
<feature type="compositionally biased region" description="Acidic residues" evidence="9">
    <location>
        <begin position="332"/>
        <end position="350"/>
    </location>
</feature>
<evidence type="ECO:0000256" key="3">
    <source>
        <dbReference type="ARBA" id="ARBA00022771"/>
    </source>
</evidence>
<dbReference type="PROSITE" id="PS50089">
    <property type="entry name" value="ZF_RING_2"/>
    <property type="match status" value="2"/>
</dbReference>
<keyword evidence="2" id="KW-0479">Metal-binding</keyword>
<dbReference type="InterPro" id="IPR000315">
    <property type="entry name" value="Znf_B-box"/>
</dbReference>
<evidence type="ECO:0000313" key="13">
    <source>
        <dbReference type="Ensembl" id="ENSLLEP00000037837.1"/>
    </source>
</evidence>
<dbReference type="CDD" id="cd19769">
    <property type="entry name" value="Bbox2_TRIM16-like"/>
    <property type="match status" value="2"/>
</dbReference>
<keyword evidence="6 8" id="KW-0175">Coiled coil</keyword>
<dbReference type="PROSITE" id="PS00518">
    <property type="entry name" value="ZF_RING_1"/>
    <property type="match status" value="2"/>
</dbReference>
<dbReference type="PROSITE" id="PS50188">
    <property type="entry name" value="B302_SPRY"/>
    <property type="match status" value="2"/>
</dbReference>
<dbReference type="Pfam" id="PF00622">
    <property type="entry name" value="SPRY"/>
    <property type="match status" value="2"/>
</dbReference>
<dbReference type="PANTHER" id="PTHR25465">
    <property type="entry name" value="B-BOX DOMAIN CONTAINING"/>
    <property type="match status" value="1"/>
</dbReference>
<evidence type="ECO:0000256" key="6">
    <source>
        <dbReference type="ARBA" id="ARBA00023054"/>
    </source>
</evidence>
<dbReference type="PANTHER" id="PTHR25465:SF41">
    <property type="entry name" value="E3 UBIQUITIN-PROTEIN LIGASE RNF135"/>
    <property type="match status" value="1"/>
</dbReference>
<dbReference type="InterPro" id="IPR013083">
    <property type="entry name" value="Znf_RING/FYVE/PHD"/>
</dbReference>
<keyword evidence="5" id="KW-0391">Immunity</keyword>
<dbReference type="SMART" id="SM00449">
    <property type="entry name" value="SPRY"/>
    <property type="match status" value="2"/>
</dbReference>
<dbReference type="SUPFAM" id="SSF57850">
    <property type="entry name" value="RING/U-box"/>
    <property type="match status" value="2"/>
</dbReference>
<feature type="domain" description="B box-type" evidence="11">
    <location>
        <begin position="731"/>
        <end position="772"/>
    </location>
</feature>
<evidence type="ECO:0000313" key="14">
    <source>
        <dbReference type="Proteomes" id="UP000694569"/>
    </source>
</evidence>
<dbReference type="Pfam" id="PF00643">
    <property type="entry name" value="zf-B_box"/>
    <property type="match status" value="2"/>
</dbReference>
<dbReference type="SUPFAM" id="SSF57845">
    <property type="entry name" value="B-box zinc-binding domain"/>
    <property type="match status" value="2"/>
</dbReference>
<dbReference type="GO" id="GO:0008270">
    <property type="term" value="F:zinc ion binding"/>
    <property type="evidence" value="ECO:0007669"/>
    <property type="project" value="UniProtKB-KW"/>
</dbReference>
<dbReference type="InterPro" id="IPR003879">
    <property type="entry name" value="Butyrophylin_SPRY"/>
</dbReference>
<feature type="domain" description="B30.2/SPRY" evidence="12">
    <location>
        <begin position="939"/>
        <end position="1146"/>
    </location>
</feature>
<dbReference type="SMART" id="SM00336">
    <property type="entry name" value="BBOX"/>
    <property type="match status" value="2"/>
</dbReference>
<name>A0A8C5WH71_9ANUR</name>
<reference evidence="13" key="2">
    <citation type="submission" date="2025-09" db="UniProtKB">
        <authorList>
            <consortium name="Ensembl"/>
        </authorList>
    </citation>
    <scope>IDENTIFICATION</scope>
</reference>
<keyword evidence="1" id="KW-0399">Innate immunity</keyword>
<dbReference type="InterPro" id="IPR051051">
    <property type="entry name" value="E3_ubiq-ligase_TRIM/RNF"/>
</dbReference>
<dbReference type="Pfam" id="PF13765">
    <property type="entry name" value="PRY"/>
    <property type="match status" value="1"/>
</dbReference>
<dbReference type="InterPro" id="IPR003877">
    <property type="entry name" value="SPRY_dom"/>
</dbReference>
<dbReference type="Gene3D" id="3.30.160.60">
    <property type="entry name" value="Classic Zinc Finger"/>
    <property type="match status" value="2"/>
</dbReference>
<feature type="domain" description="RING-type" evidence="10">
    <location>
        <begin position="612"/>
        <end position="654"/>
    </location>
</feature>
<keyword evidence="3 7" id="KW-0863">Zinc-finger</keyword>
<accession>A0A8C5WH71</accession>
<reference evidence="13" key="1">
    <citation type="submission" date="2025-08" db="UniProtKB">
        <authorList>
            <consortium name="Ensembl"/>
        </authorList>
    </citation>
    <scope>IDENTIFICATION</scope>
</reference>
<evidence type="ECO:0000256" key="4">
    <source>
        <dbReference type="ARBA" id="ARBA00022833"/>
    </source>
</evidence>
<feature type="region of interest" description="Disordered" evidence="9">
    <location>
        <begin position="300"/>
        <end position="355"/>
    </location>
</feature>
<evidence type="ECO:0000259" key="11">
    <source>
        <dbReference type="PROSITE" id="PS50119"/>
    </source>
</evidence>
<dbReference type="SMART" id="SM00184">
    <property type="entry name" value="RING"/>
    <property type="match status" value="2"/>
</dbReference>
<dbReference type="CDD" id="cd12891">
    <property type="entry name" value="SPRY_PRY_C-I_2"/>
    <property type="match status" value="1"/>
</dbReference>
<protein>
    <submittedName>
        <fullName evidence="13">Uncharacterized protein</fullName>
    </submittedName>
</protein>
<dbReference type="PRINTS" id="PR01407">
    <property type="entry name" value="BUTYPHLNCDUF"/>
</dbReference>
<keyword evidence="4" id="KW-0862">Zinc</keyword>
<evidence type="ECO:0000256" key="8">
    <source>
        <dbReference type="SAM" id="Coils"/>
    </source>
</evidence>
<dbReference type="Pfam" id="PF15227">
    <property type="entry name" value="zf-C3HC4_4"/>
    <property type="match status" value="2"/>
</dbReference>
<dbReference type="InterPro" id="IPR003649">
    <property type="entry name" value="Bbox_C"/>
</dbReference>
<dbReference type="SMART" id="SM00502">
    <property type="entry name" value="BBC"/>
    <property type="match status" value="2"/>
</dbReference>
<evidence type="ECO:0000259" key="12">
    <source>
        <dbReference type="PROSITE" id="PS50188"/>
    </source>
</evidence>
<dbReference type="GO" id="GO:0005737">
    <property type="term" value="C:cytoplasm"/>
    <property type="evidence" value="ECO:0007669"/>
    <property type="project" value="UniProtKB-ARBA"/>
</dbReference>
<dbReference type="PROSITE" id="PS50119">
    <property type="entry name" value="ZF_BBOX"/>
    <property type="match status" value="2"/>
</dbReference>
<dbReference type="SUPFAM" id="SSF49899">
    <property type="entry name" value="Concanavalin A-like lectins/glucanases"/>
    <property type="match status" value="2"/>
</dbReference>
<dbReference type="Gene3D" id="4.10.830.40">
    <property type="match status" value="2"/>
</dbReference>
<feature type="domain" description="B30.2/SPRY" evidence="12">
    <location>
        <begin position="413"/>
        <end position="610"/>
    </location>
</feature>
<evidence type="ECO:0000256" key="9">
    <source>
        <dbReference type="SAM" id="MobiDB-lite"/>
    </source>
</evidence>
<dbReference type="InterPro" id="IPR006574">
    <property type="entry name" value="PRY"/>
</dbReference>
<feature type="domain" description="B box-type" evidence="11">
    <location>
        <begin position="134"/>
        <end position="175"/>
    </location>
</feature>
<dbReference type="AlphaFoldDB" id="A0A8C5WH71"/>
<dbReference type="InterPro" id="IPR001841">
    <property type="entry name" value="Znf_RING"/>
</dbReference>